<dbReference type="SUPFAM" id="SSF46785">
    <property type="entry name" value="Winged helix' DNA-binding domain"/>
    <property type="match status" value="1"/>
</dbReference>
<dbReference type="AlphaFoldDB" id="A0A1S1LCZ1"/>
<keyword evidence="2" id="KW-0238">DNA-binding</keyword>
<dbReference type="RefSeq" id="WP_070936954.1">
    <property type="nucleotide sequence ID" value="NZ_MLIK01000008.1"/>
</dbReference>
<evidence type="ECO:0000313" key="6">
    <source>
        <dbReference type="EMBL" id="OHU28944.1"/>
    </source>
</evidence>
<dbReference type="SMART" id="SM00418">
    <property type="entry name" value="HTH_ARSR"/>
    <property type="match status" value="1"/>
</dbReference>
<dbReference type="PANTHER" id="PTHR43132">
    <property type="entry name" value="ARSENICAL RESISTANCE OPERON REPRESSOR ARSR-RELATED"/>
    <property type="match status" value="1"/>
</dbReference>
<protein>
    <submittedName>
        <fullName evidence="6">Transcriptional regulator</fullName>
    </submittedName>
</protein>
<dbReference type="GeneID" id="57166510"/>
<dbReference type="GO" id="GO:0003700">
    <property type="term" value="F:DNA-binding transcription factor activity"/>
    <property type="evidence" value="ECO:0007669"/>
    <property type="project" value="InterPro"/>
</dbReference>
<comment type="caution">
    <text evidence="6">The sequence shown here is derived from an EMBL/GenBank/DDBJ whole genome shotgun (WGS) entry which is preliminary data.</text>
</comment>
<dbReference type="Gene3D" id="1.10.10.10">
    <property type="entry name" value="Winged helix-like DNA-binding domain superfamily/Winged helix DNA-binding domain"/>
    <property type="match status" value="1"/>
</dbReference>
<proteinExistence type="predicted"/>
<dbReference type="OrthoDB" id="9810923at2"/>
<dbReference type="InterPro" id="IPR036388">
    <property type="entry name" value="WH-like_DNA-bd_sf"/>
</dbReference>
<reference evidence="6 7" key="1">
    <citation type="submission" date="2016-10" db="EMBL/GenBank/DDBJ databases">
        <title>Evaluation of Human, Veterinary and Environmental Mycobacterium chelonae Isolates by Core Genome Phylogenomic Analysis, Targeted Gene Comparison, and Anti-microbial Susceptibility Patterns: A Tale of Mistaken Identities.</title>
        <authorList>
            <person name="Fogelson S.B."/>
            <person name="Camus A.C."/>
            <person name="Lorenz W."/>
            <person name="Vasireddy R."/>
            <person name="Vasireddy S."/>
            <person name="Smith T."/>
            <person name="Brown-Elliott B.A."/>
            <person name="Wallace R.J.Jr."/>
            <person name="Hasan N.A."/>
            <person name="Reischl U."/>
            <person name="Sanchez S."/>
        </authorList>
    </citation>
    <scope>NUCLEOTIDE SEQUENCE [LARGE SCALE GENOMIC DNA]</scope>
    <source>
        <strain evidence="6 7">1559</strain>
    </source>
</reference>
<name>A0A1S1LCZ1_9MYCO</name>
<dbReference type="Proteomes" id="UP000179616">
    <property type="component" value="Unassembled WGS sequence"/>
</dbReference>
<evidence type="ECO:0000259" key="5">
    <source>
        <dbReference type="PROSITE" id="PS50987"/>
    </source>
</evidence>
<dbReference type="GO" id="GO:0003677">
    <property type="term" value="F:DNA binding"/>
    <property type="evidence" value="ECO:0007669"/>
    <property type="project" value="UniProtKB-KW"/>
</dbReference>
<dbReference type="PROSITE" id="PS50987">
    <property type="entry name" value="HTH_ARSR_2"/>
    <property type="match status" value="1"/>
</dbReference>
<organism evidence="6 7">
    <name type="scientific">Mycobacteroides franklinii</name>
    <dbReference type="NCBI Taxonomy" id="948102"/>
    <lineage>
        <taxon>Bacteria</taxon>
        <taxon>Bacillati</taxon>
        <taxon>Actinomycetota</taxon>
        <taxon>Actinomycetes</taxon>
        <taxon>Mycobacteriales</taxon>
        <taxon>Mycobacteriaceae</taxon>
        <taxon>Mycobacteroides</taxon>
    </lineage>
</organism>
<dbReference type="CDD" id="cd00090">
    <property type="entry name" value="HTH_ARSR"/>
    <property type="match status" value="1"/>
</dbReference>
<evidence type="ECO:0000256" key="2">
    <source>
        <dbReference type="ARBA" id="ARBA00023125"/>
    </source>
</evidence>
<dbReference type="InterPro" id="IPR011991">
    <property type="entry name" value="ArsR-like_HTH"/>
</dbReference>
<evidence type="ECO:0000256" key="1">
    <source>
        <dbReference type="ARBA" id="ARBA00023015"/>
    </source>
</evidence>
<feature type="domain" description="HTH arsR-type" evidence="5">
    <location>
        <begin position="9"/>
        <end position="103"/>
    </location>
</feature>
<dbReference type="InterPro" id="IPR051011">
    <property type="entry name" value="Metal_resp_trans_reg"/>
</dbReference>
<evidence type="ECO:0000256" key="4">
    <source>
        <dbReference type="SAM" id="MobiDB-lite"/>
    </source>
</evidence>
<dbReference type="PRINTS" id="PR00778">
    <property type="entry name" value="HTHARSR"/>
</dbReference>
<dbReference type="Pfam" id="PF01022">
    <property type="entry name" value="HTH_5"/>
    <property type="match status" value="1"/>
</dbReference>
<dbReference type="InterPro" id="IPR036390">
    <property type="entry name" value="WH_DNA-bd_sf"/>
</dbReference>
<evidence type="ECO:0000313" key="7">
    <source>
        <dbReference type="Proteomes" id="UP000179616"/>
    </source>
</evidence>
<evidence type="ECO:0000256" key="3">
    <source>
        <dbReference type="ARBA" id="ARBA00023163"/>
    </source>
</evidence>
<dbReference type="InterPro" id="IPR001845">
    <property type="entry name" value="HTH_ArsR_DNA-bd_dom"/>
</dbReference>
<feature type="region of interest" description="Disordered" evidence="4">
    <location>
        <begin position="102"/>
        <end position="125"/>
    </location>
</feature>
<accession>A0A1S1LCZ1</accession>
<gene>
    <name evidence="6" type="ORF">BKG76_06820</name>
</gene>
<keyword evidence="1" id="KW-0805">Transcription regulation</keyword>
<dbReference type="NCBIfam" id="NF033788">
    <property type="entry name" value="HTH_metalloreg"/>
    <property type="match status" value="1"/>
</dbReference>
<keyword evidence="3" id="KW-0804">Transcription</keyword>
<dbReference type="PANTHER" id="PTHR43132:SF8">
    <property type="entry name" value="HTH-TYPE TRANSCRIPTIONAL REGULATOR KMTR"/>
    <property type="match status" value="1"/>
</dbReference>
<dbReference type="EMBL" id="MLIK01000008">
    <property type="protein sequence ID" value="OHU28944.1"/>
    <property type="molecule type" value="Genomic_DNA"/>
</dbReference>
<sequence length="125" mass="13553">MGQADRSPLGDEQAGLVVEVFRMLADATRVRVLWALTGGELSVNELADLVGKPASSVSQHLAKLRMARLVRTRRDGTTVYYSLENEHVEQLVTDAVYNAEHAGPGIPAHHRSEATLRPVKGIGAQ</sequence>
<dbReference type="STRING" id="948102.BKG76_06820"/>